<organism evidence="9 10">
    <name type="scientific">Reticulomyxa filosa</name>
    <dbReference type="NCBI Taxonomy" id="46433"/>
    <lineage>
        <taxon>Eukaryota</taxon>
        <taxon>Sar</taxon>
        <taxon>Rhizaria</taxon>
        <taxon>Retaria</taxon>
        <taxon>Foraminifera</taxon>
        <taxon>Monothalamids</taxon>
        <taxon>Reticulomyxidae</taxon>
        <taxon>Reticulomyxa</taxon>
    </lineage>
</organism>
<evidence type="ECO:0000259" key="7">
    <source>
        <dbReference type="PROSITE" id="PS50089"/>
    </source>
</evidence>
<evidence type="ECO:0000256" key="5">
    <source>
        <dbReference type="PROSITE-ProRule" id="PRU00723"/>
    </source>
</evidence>
<keyword evidence="3 5" id="KW-0863">Zinc-finger</keyword>
<dbReference type="EMBL" id="ASPP01007057">
    <property type="protein sequence ID" value="ETO27771.1"/>
    <property type="molecule type" value="Genomic_DNA"/>
</dbReference>
<feature type="domain" description="C3H1-type" evidence="8">
    <location>
        <begin position="328"/>
        <end position="356"/>
    </location>
</feature>
<dbReference type="OrthoDB" id="250836at2759"/>
<dbReference type="InterPro" id="IPR018957">
    <property type="entry name" value="Znf_C3HC4_RING-type"/>
</dbReference>
<dbReference type="InterPro" id="IPR000571">
    <property type="entry name" value="Znf_CCCH"/>
</dbReference>
<dbReference type="PROSITE" id="PS50103">
    <property type="entry name" value="ZF_C3H1"/>
    <property type="match status" value="2"/>
</dbReference>
<dbReference type="Gene3D" id="3.30.40.10">
    <property type="entry name" value="Zinc/RING finger domain, C3HC4 (zinc finger)"/>
    <property type="match status" value="1"/>
</dbReference>
<dbReference type="GO" id="GO:0061630">
    <property type="term" value="F:ubiquitin protein ligase activity"/>
    <property type="evidence" value="ECO:0007669"/>
    <property type="project" value="InterPro"/>
</dbReference>
<feature type="compositionally biased region" description="Basic and acidic residues" evidence="6">
    <location>
        <begin position="89"/>
        <end position="102"/>
    </location>
</feature>
<feature type="region of interest" description="Disordered" evidence="6">
    <location>
        <begin position="89"/>
        <end position="120"/>
    </location>
</feature>
<proteinExistence type="predicted"/>
<evidence type="ECO:0000313" key="9">
    <source>
        <dbReference type="EMBL" id="ETO27771.1"/>
    </source>
</evidence>
<dbReference type="SUPFAM" id="SSF57850">
    <property type="entry name" value="RING/U-box"/>
    <property type="match status" value="1"/>
</dbReference>
<dbReference type="CDD" id="cd16521">
    <property type="entry name" value="RING-HC_MKRN"/>
    <property type="match status" value="1"/>
</dbReference>
<name>X6NP21_RETFI</name>
<evidence type="ECO:0000256" key="6">
    <source>
        <dbReference type="SAM" id="MobiDB-lite"/>
    </source>
</evidence>
<evidence type="ECO:0000256" key="4">
    <source>
        <dbReference type="ARBA" id="ARBA00022833"/>
    </source>
</evidence>
<dbReference type="PROSITE" id="PS00518">
    <property type="entry name" value="ZF_RING_1"/>
    <property type="match status" value="1"/>
</dbReference>
<dbReference type="SMART" id="SM00184">
    <property type="entry name" value="RING"/>
    <property type="match status" value="1"/>
</dbReference>
<dbReference type="PROSITE" id="PS50089">
    <property type="entry name" value="ZF_RING_2"/>
    <property type="match status" value="1"/>
</dbReference>
<comment type="caution">
    <text evidence="9">The sequence shown here is derived from an EMBL/GenBank/DDBJ whole genome shotgun (WGS) entry which is preliminary data.</text>
</comment>
<feature type="domain" description="C3H1-type" evidence="8">
    <location>
        <begin position="166"/>
        <end position="192"/>
    </location>
</feature>
<dbReference type="InterPro" id="IPR045072">
    <property type="entry name" value="MKRN-like"/>
</dbReference>
<keyword evidence="10" id="KW-1185">Reference proteome</keyword>
<gene>
    <name evidence="9" type="ORF">RFI_09361</name>
</gene>
<evidence type="ECO:0000256" key="1">
    <source>
        <dbReference type="ARBA" id="ARBA00022679"/>
    </source>
</evidence>
<keyword evidence="4 5" id="KW-0862">Zinc</keyword>
<dbReference type="Proteomes" id="UP000023152">
    <property type="component" value="Unassembled WGS sequence"/>
</dbReference>
<dbReference type="GO" id="GO:0008270">
    <property type="term" value="F:zinc ion binding"/>
    <property type="evidence" value="ECO:0007669"/>
    <property type="project" value="UniProtKB-KW"/>
</dbReference>
<dbReference type="PANTHER" id="PTHR11224">
    <property type="entry name" value="MAKORIN-RELATED"/>
    <property type="match status" value="1"/>
</dbReference>
<evidence type="ECO:0000256" key="3">
    <source>
        <dbReference type="ARBA" id="ARBA00022771"/>
    </source>
</evidence>
<dbReference type="PANTHER" id="PTHR11224:SF10">
    <property type="entry name" value="IP09428P-RELATED"/>
    <property type="match status" value="1"/>
</dbReference>
<feature type="compositionally biased region" description="Low complexity" evidence="6">
    <location>
        <begin position="147"/>
        <end position="156"/>
    </location>
</feature>
<keyword evidence="1" id="KW-0808">Transferase</keyword>
<accession>X6NP21</accession>
<dbReference type="GO" id="GO:0000209">
    <property type="term" value="P:protein polyubiquitination"/>
    <property type="evidence" value="ECO:0007669"/>
    <property type="project" value="InterPro"/>
</dbReference>
<dbReference type="InterPro" id="IPR001841">
    <property type="entry name" value="Znf_RING"/>
</dbReference>
<sequence>MGMGMGMGMEMGMGYYPGFETGMVDHGPDLDESEHEVFELDNGEEVVVSKRELDIGDIGDMEEEEEEEEEEMACFENELHAQLLKEYRRERQEQDEEKHKNEPQPQQWSNNGHDHIDGSHTSINKVQKKSYSEIAGPKQGHRNIAMPTTTTTTTVPTTNRNITKVTRIKVCPFFVSGACKYGQACMLWHCFDENTDTCPHCQRVIGHSIAAQQWHMLQPQQCKELDCIHKERRESMDAVCGICHENIARKYESQGHKDNAGRFGILTGCNHTFCLNCLREWRGSISQSKEAIRGCPICREISYFIIPSDRLISDPTRKQQLIQKYKQSLAQIPCKHFQNRGECPFGTSCFYKHLNKDGTQEEVHLRHVITETGDTKIMKPIFLSDFLCKHFFVNEVKISFLLTFLKIPALSLFLCLFENSKLFTLQNFLHQKKTFFFSPLLSCYPLRKAKHKTKMTSFRSLDMSYIQVMLPAAVAEEFVDFVGREACIQFIDLDEDLQPFHKPHTKDLVRIQEIERRIKDIENQLREYKIPFDSHIDPSELISHQRRLSVDTIQVPWRKKKKKK</sequence>
<dbReference type="InterPro" id="IPR017907">
    <property type="entry name" value="Znf_RING_CS"/>
</dbReference>
<dbReference type="InterPro" id="IPR013083">
    <property type="entry name" value="Znf_RING/FYVE/PHD"/>
</dbReference>
<feature type="zinc finger region" description="C3H1-type" evidence="5">
    <location>
        <begin position="328"/>
        <end position="356"/>
    </location>
</feature>
<reference evidence="9 10" key="1">
    <citation type="journal article" date="2013" name="Curr. Biol.">
        <title>The Genome of the Foraminiferan Reticulomyxa filosa.</title>
        <authorList>
            <person name="Glockner G."/>
            <person name="Hulsmann N."/>
            <person name="Schleicher M."/>
            <person name="Noegel A.A."/>
            <person name="Eichinger L."/>
            <person name="Gallinger C."/>
            <person name="Pawlowski J."/>
            <person name="Sierra R."/>
            <person name="Euteneuer U."/>
            <person name="Pillet L."/>
            <person name="Moustafa A."/>
            <person name="Platzer M."/>
            <person name="Groth M."/>
            <person name="Szafranski K."/>
            <person name="Schliwa M."/>
        </authorList>
    </citation>
    <scope>NUCLEOTIDE SEQUENCE [LARGE SCALE GENOMIC DNA]</scope>
</reference>
<keyword evidence="2 5" id="KW-0479">Metal-binding</keyword>
<feature type="region of interest" description="Disordered" evidence="6">
    <location>
        <begin position="134"/>
        <end position="156"/>
    </location>
</feature>
<evidence type="ECO:0000259" key="8">
    <source>
        <dbReference type="PROSITE" id="PS50103"/>
    </source>
</evidence>
<dbReference type="Pfam" id="PF00097">
    <property type="entry name" value="zf-C3HC4"/>
    <property type="match status" value="1"/>
</dbReference>
<protein>
    <submittedName>
        <fullName evidence="9">Uncharacterized protein</fullName>
    </submittedName>
</protein>
<dbReference type="AlphaFoldDB" id="X6NP21"/>
<feature type="domain" description="RING-type" evidence="7">
    <location>
        <begin position="240"/>
        <end position="299"/>
    </location>
</feature>
<evidence type="ECO:0000313" key="10">
    <source>
        <dbReference type="Proteomes" id="UP000023152"/>
    </source>
</evidence>
<dbReference type="SMART" id="SM00356">
    <property type="entry name" value="ZnF_C3H1"/>
    <property type="match status" value="2"/>
</dbReference>
<feature type="zinc finger region" description="C3H1-type" evidence="5">
    <location>
        <begin position="166"/>
        <end position="192"/>
    </location>
</feature>
<evidence type="ECO:0000256" key="2">
    <source>
        <dbReference type="ARBA" id="ARBA00022723"/>
    </source>
</evidence>